<dbReference type="EMBL" id="VJMJ01000159">
    <property type="protein sequence ID" value="KAF0729946.1"/>
    <property type="molecule type" value="Genomic_DNA"/>
</dbReference>
<dbReference type="Proteomes" id="UP000481153">
    <property type="component" value="Unassembled WGS sequence"/>
</dbReference>
<name>A0A6G0WR69_9STRA</name>
<dbReference type="VEuPathDB" id="FungiDB:AeMF1_009826"/>
<keyword evidence="2" id="KW-0472">Membrane</keyword>
<evidence type="ECO:0000313" key="3">
    <source>
        <dbReference type="EMBL" id="KAF0729946.1"/>
    </source>
</evidence>
<evidence type="ECO:0000313" key="4">
    <source>
        <dbReference type="Proteomes" id="UP000481153"/>
    </source>
</evidence>
<sequence>MIQVVAHIEISIRSATVDDMVVDIAVEYALSHPFLILSALFFAAFISSGAVRRALFVGTTYVTLSLWYQYRQLTKPKRPPSSSSSSTTTPPTSSRKSSEDTSERSVTTDDGSSSEAAFKPKRTKPRNWAD</sequence>
<keyword evidence="4" id="KW-1185">Reference proteome</keyword>
<feature type="compositionally biased region" description="Basic residues" evidence="1">
    <location>
        <begin position="119"/>
        <end position="130"/>
    </location>
</feature>
<comment type="caution">
    <text evidence="3">The sequence shown here is derived from an EMBL/GenBank/DDBJ whole genome shotgun (WGS) entry which is preliminary data.</text>
</comment>
<keyword evidence="2" id="KW-1133">Transmembrane helix</keyword>
<feature type="compositionally biased region" description="Basic and acidic residues" evidence="1">
    <location>
        <begin position="96"/>
        <end position="107"/>
    </location>
</feature>
<protein>
    <submittedName>
        <fullName evidence="3">Uncharacterized protein</fullName>
    </submittedName>
</protein>
<proteinExistence type="predicted"/>
<feature type="transmembrane region" description="Helical" evidence="2">
    <location>
        <begin position="28"/>
        <end position="47"/>
    </location>
</feature>
<feature type="compositionally biased region" description="Low complexity" evidence="1">
    <location>
        <begin position="80"/>
        <end position="95"/>
    </location>
</feature>
<evidence type="ECO:0000256" key="2">
    <source>
        <dbReference type="SAM" id="Phobius"/>
    </source>
</evidence>
<gene>
    <name evidence="3" type="ORF">Ae201684_012585</name>
</gene>
<accession>A0A6G0WR69</accession>
<reference evidence="3 4" key="1">
    <citation type="submission" date="2019-07" db="EMBL/GenBank/DDBJ databases">
        <title>Genomics analysis of Aphanomyces spp. identifies a new class of oomycete effector associated with host adaptation.</title>
        <authorList>
            <person name="Gaulin E."/>
        </authorList>
    </citation>
    <scope>NUCLEOTIDE SEQUENCE [LARGE SCALE GENOMIC DNA]</scope>
    <source>
        <strain evidence="3 4">ATCC 201684</strain>
    </source>
</reference>
<dbReference type="AlphaFoldDB" id="A0A6G0WR69"/>
<organism evidence="3 4">
    <name type="scientific">Aphanomyces euteiches</name>
    <dbReference type="NCBI Taxonomy" id="100861"/>
    <lineage>
        <taxon>Eukaryota</taxon>
        <taxon>Sar</taxon>
        <taxon>Stramenopiles</taxon>
        <taxon>Oomycota</taxon>
        <taxon>Saprolegniomycetes</taxon>
        <taxon>Saprolegniales</taxon>
        <taxon>Verrucalvaceae</taxon>
        <taxon>Aphanomyces</taxon>
    </lineage>
</organism>
<keyword evidence="2" id="KW-0812">Transmembrane</keyword>
<feature type="region of interest" description="Disordered" evidence="1">
    <location>
        <begin position="74"/>
        <end position="130"/>
    </location>
</feature>
<evidence type="ECO:0000256" key="1">
    <source>
        <dbReference type="SAM" id="MobiDB-lite"/>
    </source>
</evidence>